<gene>
    <name evidence="2" type="ORF">ACFYKX_24145</name>
</gene>
<dbReference type="InterPro" id="IPR025953">
    <property type="entry name" value="YlbD_coat"/>
</dbReference>
<sequence length="138" mass="15920">MTKKKLHPSVEEFKEFVKQNPKIIQEVRKGQASWQELYEDWYLLGEEDSRWDDFREGLEKKKTTTSTDNSNWVSNIMGMVKNMDPNQVQTHISSLSQALGAIQGVITQFQGGSSSQSQSNQQPSQQQQPSHPFQFRKD</sequence>
<organism evidence="2 3">
    <name type="scientific">Cytobacillus spartinae</name>
    <dbReference type="NCBI Taxonomy" id="3299023"/>
    <lineage>
        <taxon>Bacteria</taxon>
        <taxon>Bacillati</taxon>
        <taxon>Bacillota</taxon>
        <taxon>Bacilli</taxon>
        <taxon>Bacillales</taxon>
        <taxon>Bacillaceae</taxon>
        <taxon>Cytobacillus</taxon>
    </lineage>
</organism>
<evidence type="ECO:0000313" key="3">
    <source>
        <dbReference type="Proteomes" id="UP001601059"/>
    </source>
</evidence>
<dbReference type="Pfam" id="PF14071">
    <property type="entry name" value="YlbD_coat"/>
    <property type="match status" value="1"/>
</dbReference>
<dbReference type="EMBL" id="JBIACK010000018">
    <property type="protein sequence ID" value="MFE8703663.1"/>
    <property type="molecule type" value="Genomic_DNA"/>
</dbReference>
<accession>A0ABW6KHD2</accession>
<protein>
    <submittedName>
        <fullName evidence="2">YlbD family protein</fullName>
    </submittedName>
</protein>
<feature type="region of interest" description="Disordered" evidence="1">
    <location>
        <begin position="109"/>
        <end position="138"/>
    </location>
</feature>
<dbReference type="Proteomes" id="UP001601059">
    <property type="component" value="Unassembled WGS sequence"/>
</dbReference>
<name>A0ABW6KHD2_9BACI</name>
<comment type="caution">
    <text evidence="2">The sequence shown here is derived from an EMBL/GenBank/DDBJ whole genome shotgun (WGS) entry which is preliminary data.</text>
</comment>
<keyword evidence="3" id="KW-1185">Reference proteome</keyword>
<dbReference type="RefSeq" id="WP_389364387.1">
    <property type="nucleotide sequence ID" value="NZ_JBIACK010000018.1"/>
</dbReference>
<reference evidence="2 3" key="1">
    <citation type="submission" date="2024-08" db="EMBL/GenBank/DDBJ databases">
        <title>Two novel Cytobacillus novel species.</title>
        <authorList>
            <person name="Liu G."/>
        </authorList>
    </citation>
    <scope>NUCLEOTIDE SEQUENCE [LARGE SCALE GENOMIC DNA]</scope>
    <source>
        <strain evidence="2 3">FJAT-54145</strain>
    </source>
</reference>
<proteinExistence type="predicted"/>
<evidence type="ECO:0000313" key="2">
    <source>
        <dbReference type="EMBL" id="MFE8703663.1"/>
    </source>
</evidence>
<evidence type="ECO:0000256" key="1">
    <source>
        <dbReference type="SAM" id="MobiDB-lite"/>
    </source>
</evidence>